<feature type="region of interest" description="Disordered" evidence="1">
    <location>
        <begin position="1"/>
        <end position="44"/>
    </location>
</feature>
<comment type="caution">
    <text evidence="2">The sequence shown here is derived from an EMBL/GenBank/DDBJ whole genome shotgun (WGS) entry which is preliminary data.</text>
</comment>
<dbReference type="AlphaFoldDB" id="A0A420ELL6"/>
<dbReference type="EMBL" id="RAQQ01000053">
    <property type="protein sequence ID" value="RKF21578.1"/>
    <property type="molecule type" value="Genomic_DNA"/>
</dbReference>
<name>A0A420ELL6_9ACTN</name>
<gene>
    <name evidence="2" type="ORF">D7I43_31510</name>
</gene>
<sequence>MIRRRQADPVESSSRVGRRGRRVVRRRRSTSNTASTAPLDRVSSSLRRLRAEIDGLVDREADKPAELRRTSLVDVHHQLRLLGQRVNAALGPQPSATKDPQQQP</sequence>
<evidence type="ECO:0000256" key="1">
    <source>
        <dbReference type="SAM" id="MobiDB-lite"/>
    </source>
</evidence>
<organism evidence="2 3">
    <name type="scientific">Micromonospora globbae</name>
    <dbReference type="NCBI Taxonomy" id="1894969"/>
    <lineage>
        <taxon>Bacteria</taxon>
        <taxon>Bacillati</taxon>
        <taxon>Actinomycetota</taxon>
        <taxon>Actinomycetes</taxon>
        <taxon>Micromonosporales</taxon>
        <taxon>Micromonosporaceae</taxon>
        <taxon>Micromonospora</taxon>
    </lineage>
</organism>
<feature type="compositionally biased region" description="Basic residues" evidence="1">
    <location>
        <begin position="16"/>
        <end position="29"/>
    </location>
</feature>
<accession>A0A420ELL6</accession>
<dbReference type="OrthoDB" id="3400351at2"/>
<proteinExistence type="predicted"/>
<protein>
    <submittedName>
        <fullName evidence="2">Uncharacterized protein</fullName>
    </submittedName>
</protein>
<dbReference type="Proteomes" id="UP000285744">
    <property type="component" value="Unassembled WGS sequence"/>
</dbReference>
<reference evidence="2 3" key="1">
    <citation type="journal article" date="2018" name="Int. J. Syst. Evol. Microbiol.">
        <title>Micromonospora globbae sp. nov., an endophytic actinomycete isolated from roots of Globba winitii C. H. Wright.</title>
        <authorList>
            <person name="Kuncharoen N."/>
            <person name="Pittayakhajonwut P."/>
            <person name="Tanasupawat S."/>
        </authorList>
    </citation>
    <scope>NUCLEOTIDE SEQUENCE [LARGE SCALE GENOMIC DNA]</scope>
    <source>
        <strain evidence="2 3">WPS1-2</strain>
    </source>
</reference>
<dbReference type="RefSeq" id="WP_120332207.1">
    <property type="nucleotide sequence ID" value="NZ_RAQQ01000053.1"/>
</dbReference>
<evidence type="ECO:0000313" key="3">
    <source>
        <dbReference type="Proteomes" id="UP000285744"/>
    </source>
</evidence>
<evidence type="ECO:0000313" key="2">
    <source>
        <dbReference type="EMBL" id="RKF21578.1"/>
    </source>
</evidence>